<feature type="transmembrane region" description="Helical" evidence="1">
    <location>
        <begin position="473"/>
        <end position="492"/>
    </location>
</feature>
<keyword evidence="1" id="KW-0472">Membrane</keyword>
<keyword evidence="1" id="KW-1133">Transmembrane helix</keyword>
<dbReference type="AlphaFoldDB" id="A0A6J4HIJ1"/>
<feature type="domain" description="VWFA" evidence="2">
    <location>
        <begin position="4"/>
        <end position="73"/>
    </location>
</feature>
<name>A0A6J4HIJ1_9BACT</name>
<keyword evidence="1" id="KW-0812">Transmembrane</keyword>
<dbReference type="Pfam" id="PF13519">
    <property type="entry name" value="VWA_2"/>
    <property type="match status" value="1"/>
</dbReference>
<organism evidence="3">
    <name type="scientific">uncultured Armatimonadetes bacterium</name>
    <dbReference type="NCBI Taxonomy" id="157466"/>
    <lineage>
        <taxon>Bacteria</taxon>
        <taxon>Bacillati</taxon>
        <taxon>Armatimonadota</taxon>
        <taxon>environmental samples</taxon>
    </lineage>
</organism>
<sequence>MRRKAPGDQALLVLAAEKPVVLQTLTADTEKLLRALNAARPTDATGDMREAISFAANQISSRSQAQVTVISDGAWGSLDEMSLGGATLQFLPVGKRAENVAVTAFDVRDTLIGESRQAFVTVQNFGRKPRTFPLEIRVGDRLVDAHEVTLAAGASKSETFDQVGARAGGVVSARIDGRDDLAADDTAVMTLPPRRRIKALLVSEGNLFLERALNTDPRVTVDVVAPGGYKPGPGHDLTVFDSNSAPRDLPPGRYLFWGGTPGAGMPANITGADVDKPQILDWSRTHPLMRFVDLANVHLRRARAIAPAPWAVTLAETDKGPLIVAGEQGDTRAVYVGFSVFDSDMPLRIAFPVFLANCLEWLTARPGDTSGVYHAGEVVPLAATPEQGPLSIRRPDGRTDRLAAPGTPALYDRANVVGVYEAAGKDWKQTFAVSLLNPAESNVTPVAAPTFLIADAADAQKPNAPRVPVRREVWPWIAAAVLALLTVEWLVYHRRLG</sequence>
<evidence type="ECO:0000256" key="1">
    <source>
        <dbReference type="SAM" id="Phobius"/>
    </source>
</evidence>
<gene>
    <name evidence="3" type="ORF">AVDCRST_MAG63-644</name>
</gene>
<evidence type="ECO:0000313" key="3">
    <source>
        <dbReference type="EMBL" id="CAA9224233.1"/>
    </source>
</evidence>
<accession>A0A6J4HIJ1</accession>
<evidence type="ECO:0000259" key="2">
    <source>
        <dbReference type="Pfam" id="PF13519"/>
    </source>
</evidence>
<proteinExistence type="predicted"/>
<protein>
    <recommendedName>
        <fullName evidence="2">VWFA domain-containing protein</fullName>
    </recommendedName>
</protein>
<dbReference type="PANTHER" id="PTHR37464:SF1">
    <property type="entry name" value="BLL2463 PROTEIN"/>
    <property type="match status" value="1"/>
</dbReference>
<dbReference type="InterPro" id="IPR002035">
    <property type="entry name" value="VWF_A"/>
</dbReference>
<dbReference type="EMBL" id="CADCTO010000085">
    <property type="protein sequence ID" value="CAA9224233.1"/>
    <property type="molecule type" value="Genomic_DNA"/>
</dbReference>
<dbReference type="PANTHER" id="PTHR37464">
    <property type="entry name" value="BLL2463 PROTEIN"/>
    <property type="match status" value="1"/>
</dbReference>
<reference evidence="3" key="1">
    <citation type="submission" date="2020-02" db="EMBL/GenBank/DDBJ databases">
        <authorList>
            <person name="Meier V. D."/>
        </authorList>
    </citation>
    <scope>NUCLEOTIDE SEQUENCE</scope>
    <source>
        <strain evidence="3">AVDCRST_MAG63</strain>
    </source>
</reference>